<feature type="repeat" description="TPR" evidence="1">
    <location>
        <begin position="104"/>
        <end position="137"/>
    </location>
</feature>
<dbReference type="Pfam" id="PF14559">
    <property type="entry name" value="TPR_19"/>
    <property type="match status" value="1"/>
</dbReference>
<protein>
    <submittedName>
        <fullName evidence="3">Tetratricopeptide repeat protein</fullName>
    </submittedName>
</protein>
<proteinExistence type="predicted"/>
<accession>A0A4Y9FC98</accession>
<comment type="caution">
    <text evidence="3">The sequence shown here is derived from an EMBL/GenBank/DDBJ whole genome shotgun (WGS) entry which is preliminary data.</text>
</comment>
<gene>
    <name evidence="3" type="ORF">E0687_07960</name>
</gene>
<feature type="repeat" description="TPR" evidence="1">
    <location>
        <begin position="70"/>
        <end position="103"/>
    </location>
</feature>
<dbReference type="GO" id="GO:0006493">
    <property type="term" value="P:protein O-linked glycosylation"/>
    <property type="evidence" value="ECO:0007669"/>
    <property type="project" value="InterPro"/>
</dbReference>
<name>A0A4Y9FC98_9DEIN</name>
<keyword evidence="2" id="KW-1133">Transmembrane helix</keyword>
<evidence type="ECO:0000313" key="3">
    <source>
        <dbReference type="EMBL" id="TFU26113.1"/>
    </source>
</evidence>
<dbReference type="InterPro" id="IPR037919">
    <property type="entry name" value="OGT"/>
</dbReference>
<evidence type="ECO:0000313" key="4">
    <source>
        <dbReference type="Proteomes" id="UP000297668"/>
    </source>
</evidence>
<dbReference type="InterPro" id="IPR019734">
    <property type="entry name" value="TPR_rpt"/>
</dbReference>
<dbReference type="Gene3D" id="1.25.40.10">
    <property type="entry name" value="Tetratricopeptide repeat domain"/>
    <property type="match status" value="1"/>
</dbReference>
<dbReference type="InterPro" id="IPR011990">
    <property type="entry name" value="TPR-like_helical_dom_sf"/>
</dbReference>
<dbReference type="PANTHER" id="PTHR44366:SF1">
    <property type="entry name" value="UDP-N-ACETYLGLUCOSAMINE--PEPTIDE N-ACETYLGLUCOSAMINYLTRANSFERASE 110 KDA SUBUNIT"/>
    <property type="match status" value="1"/>
</dbReference>
<reference evidence="3 4" key="1">
    <citation type="submission" date="2019-03" db="EMBL/GenBank/DDBJ databases">
        <title>Thermus tengchongensis species for the arsenic transformation mechanism.</title>
        <authorList>
            <person name="Yuan G.C."/>
        </authorList>
    </citation>
    <scope>NUCLEOTIDE SEQUENCE [LARGE SCALE GENOMIC DNA]</scope>
    <source>
        <strain evidence="3 4">15W</strain>
    </source>
</reference>
<dbReference type="PANTHER" id="PTHR44366">
    <property type="entry name" value="UDP-N-ACETYLGLUCOSAMINE--PEPTIDE N-ACETYLGLUCOSAMINYLTRANSFERASE 110 KDA SUBUNIT"/>
    <property type="match status" value="1"/>
</dbReference>
<evidence type="ECO:0000256" key="2">
    <source>
        <dbReference type="SAM" id="Phobius"/>
    </source>
</evidence>
<dbReference type="Proteomes" id="UP000297668">
    <property type="component" value="Unassembled WGS sequence"/>
</dbReference>
<keyword evidence="1" id="KW-0802">TPR repeat</keyword>
<dbReference type="AlphaFoldDB" id="A0A4Y9FC98"/>
<sequence>MMKDLEAKALAGDGEAQALLHFLRLLRRKEYQEARAYAEGFPEGLRDRLLAGLSLLEEAPERLEDPLFAAEREVVLGVKAVGEGRREEAEARFQKALSLDPEHHRALTNLANLYQERGELEAALDLYQRALKLAPEDPLVHENLAALYKRKGDLDKMVAHMKRATRLKMRPPPPLDPATGRPQRRLRIPLWVWIFLLAAFLYFFVLQRP</sequence>
<dbReference type="PROSITE" id="PS50293">
    <property type="entry name" value="TPR_REGION"/>
    <property type="match status" value="1"/>
</dbReference>
<evidence type="ECO:0000256" key="1">
    <source>
        <dbReference type="PROSITE-ProRule" id="PRU00339"/>
    </source>
</evidence>
<keyword evidence="2" id="KW-0472">Membrane</keyword>
<dbReference type="SMART" id="SM00028">
    <property type="entry name" value="TPR"/>
    <property type="match status" value="3"/>
</dbReference>
<dbReference type="GO" id="GO:0097363">
    <property type="term" value="F:protein O-acetylglucosaminyltransferase activity"/>
    <property type="evidence" value="ECO:0007669"/>
    <property type="project" value="TreeGrafter"/>
</dbReference>
<dbReference type="EMBL" id="SJZF01000012">
    <property type="protein sequence ID" value="TFU26113.1"/>
    <property type="molecule type" value="Genomic_DNA"/>
</dbReference>
<dbReference type="SUPFAM" id="SSF48452">
    <property type="entry name" value="TPR-like"/>
    <property type="match status" value="1"/>
</dbReference>
<feature type="transmembrane region" description="Helical" evidence="2">
    <location>
        <begin position="188"/>
        <end position="206"/>
    </location>
</feature>
<keyword evidence="2" id="KW-0812">Transmembrane</keyword>
<organism evidence="3 4">
    <name type="scientific">Thermus tengchongensis</name>
    <dbReference type="NCBI Taxonomy" id="1214928"/>
    <lineage>
        <taxon>Bacteria</taxon>
        <taxon>Thermotogati</taxon>
        <taxon>Deinococcota</taxon>
        <taxon>Deinococci</taxon>
        <taxon>Thermales</taxon>
        <taxon>Thermaceae</taxon>
        <taxon>Thermus</taxon>
    </lineage>
</organism>
<dbReference type="RefSeq" id="WP_135260403.1">
    <property type="nucleotide sequence ID" value="NZ_SJZF01000012.1"/>
</dbReference>
<dbReference type="PROSITE" id="PS50005">
    <property type="entry name" value="TPR"/>
    <property type="match status" value="2"/>
</dbReference>